<dbReference type="GO" id="GO:0008800">
    <property type="term" value="F:beta-lactamase activity"/>
    <property type="evidence" value="ECO:0007669"/>
    <property type="project" value="UniProtKB-EC"/>
</dbReference>
<dbReference type="Proteomes" id="UP000255467">
    <property type="component" value="Unassembled WGS sequence"/>
</dbReference>
<dbReference type="Pfam" id="PF00144">
    <property type="entry name" value="Beta-lactamase"/>
    <property type="match status" value="1"/>
</dbReference>
<dbReference type="InterPro" id="IPR012338">
    <property type="entry name" value="Beta-lactam/transpept-like"/>
</dbReference>
<dbReference type="SUPFAM" id="SSF56601">
    <property type="entry name" value="beta-lactamase/transpeptidase-like"/>
    <property type="match status" value="1"/>
</dbReference>
<organism evidence="2 3">
    <name type="scientific">Nocardia otitidiscaviarum</name>
    <dbReference type="NCBI Taxonomy" id="1823"/>
    <lineage>
        <taxon>Bacteria</taxon>
        <taxon>Bacillati</taxon>
        <taxon>Actinomycetota</taxon>
        <taxon>Actinomycetes</taxon>
        <taxon>Mycobacteriales</taxon>
        <taxon>Nocardiaceae</taxon>
        <taxon>Nocardia</taxon>
    </lineage>
</organism>
<feature type="domain" description="Beta-lactamase-related" evidence="1">
    <location>
        <begin position="8"/>
        <end position="343"/>
    </location>
</feature>
<keyword evidence="3" id="KW-1185">Reference proteome</keyword>
<dbReference type="AlphaFoldDB" id="A0A379JGP2"/>
<accession>A0A379JGP2</accession>
<evidence type="ECO:0000313" key="2">
    <source>
        <dbReference type="EMBL" id="SUD47536.1"/>
    </source>
</evidence>
<keyword evidence="2" id="KW-0378">Hydrolase</keyword>
<dbReference type="EMBL" id="UGRY01000003">
    <property type="protein sequence ID" value="SUD47536.1"/>
    <property type="molecule type" value="Genomic_DNA"/>
</dbReference>
<dbReference type="InterPro" id="IPR052907">
    <property type="entry name" value="Beta-lactamase/esterase"/>
</dbReference>
<dbReference type="EC" id="3.5.2.6" evidence="2"/>
<dbReference type="PANTHER" id="PTHR43319:SF3">
    <property type="entry name" value="BETA-LACTAMASE-RELATED DOMAIN-CONTAINING PROTEIN"/>
    <property type="match status" value="1"/>
</dbReference>
<evidence type="ECO:0000313" key="3">
    <source>
        <dbReference type="Proteomes" id="UP000255467"/>
    </source>
</evidence>
<dbReference type="InterPro" id="IPR001466">
    <property type="entry name" value="Beta-lactam-related"/>
</dbReference>
<proteinExistence type="predicted"/>
<dbReference type="Gene3D" id="3.40.710.10">
    <property type="entry name" value="DD-peptidase/beta-lactamase superfamily"/>
    <property type="match status" value="1"/>
</dbReference>
<dbReference type="PANTHER" id="PTHR43319">
    <property type="entry name" value="BETA-LACTAMASE-RELATED"/>
    <property type="match status" value="1"/>
</dbReference>
<gene>
    <name evidence="2" type="primary">ampC_1</name>
    <name evidence="2" type="ORF">NCTC1934_04850</name>
</gene>
<name>A0A379JGP2_9NOCA</name>
<dbReference type="STRING" id="1406858.GCA_000710895_00490"/>
<reference evidence="2 3" key="1">
    <citation type="submission" date="2018-06" db="EMBL/GenBank/DDBJ databases">
        <authorList>
            <consortium name="Pathogen Informatics"/>
            <person name="Doyle S."/>
        </authorList>
    </citation>
    <scope>NUCLEOTIDE SEQUENCE [LARGE SCALE GENOMIC DNA]</scope>
    <source>
        <strain evidence="2 3">NCTC1934</strain>
    </source>
</reference>
<sequence length="381" mass="40140">MFAGKRGNGAGLAVYHRGAPVLNIWAGSADAAGTPWTRDTGAMVYSASKGVTATVMHRLADRGLIDYHTPIAEYWPEFGANGKGDITIRDVMTHRSGLSALPANTWEEILDHELMERRLAAAAPDRLRGKPIYHALTQGWMLAGVARAVTGLSMAELYRTEVAEPLGVDGIHLGRPPADAPTVTADLVGSAKALCESAYARPTVSLAARLPGPFRAPLRSIYFPGLEAAFAGDEPPILTTQLPAGNAVCTADGLAKMYSALACDGMVDGQRYLSPDTVRTLEIVQTIQPDRTLIVPCWHLGYHIFPSPRAPRGYGHLGAFGSGGWADPASGISIGFVHNRMSVGWVSADMTLLAWLIPAILAGARGSTATAAAADAATHVA</sequence>
<evidence type="ECO:0000259" key="1">
    <source>
        <dbReference type="Pfam" id="PF00144"/>
    </source>
</evidence>
<protein>
    <submittedName>
        <fullName evidence="2">Beta-lactamase</fullName>
        <ecNumber evidence="2">3.5.2.6</ecNumber>
    </submittedName>
</protein>